<dbReference type="Gene3D" id="2.60.40.10">
    <property type="entry name" value="Immunoglobulins"/>
    <property type="match status" value="1"/>
</dbReference>
<dbReference type="CDD" id="cd00063">
    <property type="entry name" value="FN3"/>
    <property type="match status" value="1"/>
</dbReference>
<evidence type="ECO:0000313" key="2">
    <source>
        <dbReference type="EMBL" id="JAN16754.1"/>
    </source>
</evidence>
<dbReference type="Pfam" id="PF08434">
    <property type="entry name" value="CLCA"/>
    <property type="match status" value="1"/>
</dbReference>
<dbReference type="InterPro" id="IPR002035">
    <property type="entry name" value="VWF_A"/>
</dbReference>
<dbReference type="OrthoDB" id="687730at2759"/>
<sequence>MGRTVLTRLFALVLVIHCTGWMGSSAATRVSLVDNGYVDLVFAISDAAPQDQSDIIIKNIKKMILDASPVLYVATGDRAYFKSVLILIPQSWKDVEANASSWETFEKADVIVDAPNPRHKDVPYTRQNGKCGERGEKIHLTPNYVATLDQENNNKVYGKPGKVFVHEWAHYRYGVFDEYGTRGDTNFPLFYRVQGEKKPVPNMCANKPAVFNVRDISNNSSDCKIDPVTKNYDENCAFDFNKFYRPDTSLASYHQIDSVVHFCKDNQEHAHKSEAPTKHNAMCGGVSVWTVIMRSPDFKDNKTKQVDLDKMPTEFNIVRSSGSRFVLVADVSDSMRICNRIDKLGESVRAWIKHDLPTGSKLGMIMFSSMAHVVSDLQVITDMNSRQEMMKKVPSQLFSATCIGCGLDLAVQMLQSSNSTETSGIIVLVTDGKNSPGYLTIADVQKDIIDAGIRVVSVAFGEQADKNIEQLADITDGKSYFIRDDDTSEALEQAFLGACTYQSSVNSSDLQFKLFERTASADQSPTDINGGFDVDPTVGRNLKLSIFNLEKLANLESMELTAPDGNVVSKIDYQTTTASVTEDLAMVGRWALNIKLNSPQTKSVLVTVTTQLRPDVKTPITTRCWVPNGADIKNANNNRIRIHAEVWKGSHPVTGATVKAFLVKPNDESEILDLLDNGVNADTVADDGVYSRYFTGATMKGRYTVKCQVVSNDDTLISQGFFGSASLQLHDNVFNGTDEGIPLTSFTRIASGGSFQVGIPVSSYDAYPPGDVRDLSVTLVNDTVTNVTVELKWTAPGDELDTGTVSRYELKYSEIVDDVINSNFDDESSVRKRRSVVKEDDLVAGSLKPIEAGSLQTATFRLTDVQPERPYYIALRAVDKADNAGQVSNLGVFFVSQKSALLIGDDFNMKLEGSSGFEARDIINVNQSGYHVTSLLVAAFGLILIACLCVALLMAIIKHVRAYSVYVSVPTSKNHDLP</sequence>
<accession>A0A0P5LD78</accession>
<dbReference type="Gene3D" id="3.40.50.410">
    <property type="entry name" value="von Willebrand factor, type A domain"/>
    <property type="match status" value="1"/>
</dbReference>
<evidence type="ECO:0000256" key="1">
    <source>
        <dbReference type="ARBA" id="ARBA00004239"/>
    </source>
</evidence>
<dbReference type="AlphaFoldDB" id="A0A0P5LD78"/>
<dbReference type="InterPro" id="IPR013642">
    <property type="entry name" value="CLCA_N"/>
</dbReference>
<organism evidence="2">
    <name type="scientific">Daphnia magna</name>
    <dbReference type="NCBI Taxonomy" id="35525"/>
    <lineage>
        <taxon>Eukaryota</taxon>
        <taxon>Metazoa</taxon>
        <taxon>Ecdysozoa</taxon>
        <taxon>Arthropoda</taxon>
        <taxon>Crustacea</taxon>
        <taxon>Branchiopoda</taxon>
        <taxon>Diplostraca</taxon>
        <taxon>Cladocera</taxon>
        <taxon>Anomopoda</taxon>
        <taxon>Daphniidae</taxon>
        <taxon>Daphnia</taxon>
    </lineage>
</organism>
<name>A0A0P5LD78_9CRUS</name>
<proteinExistence type="predicted"/>
<comment type="subcellular location">
    <subcellularLocation>
        <location evidence="1">Secreted</location>
        <location evidence="1">Extracellular space</location>
    </subcellularLocation>
</comment>
<dbReference type="GO" id="GO:0005576">
    <property type="term" value="C:extracellular region"/>
    <property type="evidence" value="ECO:0007669"/>
    <property type="project" value="UniProtKB-SubCell"/>
</dbReference>
<dbReference type="InterPro" id="IPR036116">
    <property type="entry name" value="FN3_sf"/>
</dbReference>
<dbReference type="InterPro" id="IPR013783">
    <property type="entry name" value="Ig-like_fold"/>
</dbReference>
<dbReference type="SUPFAM" id="SSF53300">
    <property type="entry name" value="vWA-like"/>
    <property type="match status" value="1"/>
</dbReference>
<dbReference type="PROSITE" id="PS50234">
    <property type="entry name" value="VWFA"/>
    <property type="match status" value="1"/>
</dbReference>
<dbReference type="NCBIfam" id="NF041940">
    <property type="entry name" value="choice_anch_X"/>
    <property type="match status" value="1"/>
</dbReference>
<dbReference type="InterPro" id="IPR036465">
    <property type="entry name" value="vWFA_dom_sf"/>
</dbReference>
<dbReference type="SMART" id="SM00060">
    <property type="entry name" value="FN3"/>
    <property type="match status" value="1"/>
</dbReference>
<dbReference type="PANTHER" id="PTHR10579">
    <property type="entry name" value="CALCIUM-ACTIVATED CHLORIDE CHANNEL REGULATOR"/>
    <property type="match status" value="1"/>
</dbReference>
<dbReference type="SMART" id="SM00327">
    <property type="entry name" value="VWA"/>
    <property type="match status" value="1"/>
</dbReference>
<dbReference type="PANTHER" id="PTHR10579:SF177">
    <property type="entry name" value="CALCIUM-ACTIVATED CHLORIDE CHANNEL REGULATOR 4-LIKE PROTEIN"/>
    <property type="match status" value="1"/>
</dbReference>
<reference evidence="2" key="1">
    <citation type="submission" date="2015-10" db="EMBL/GenBank/DDBJ databases">
        <title>EvidentialGene: Evidence-directed Construction of Complete mRNA Transcriptomes without Genomes.</title>
        <authorList>
            <person name="Gilbert D.G."/>
        </authorList>
    </citation>
    <scope>NUCLEOTIDE SEQUENCE</scope>
</reference>
<protein>
    <submittedName>
        <fullName evidence="2">Calcium-activated chloride channel regulator 4, 30 kDa form</fullName>
    </submittedName>
</protein>
<dbReference type="GO" id="GO:0032991">
    <property type="term" value="C:protein-containing complex"/>
    <property type="evidence" value="ECO:0007669"/>
    <property type="project" value="UniProtKB-ARBA"/>
</dbReference>
<dbReference type="EMBL" id="GDIQ01077983">
    <property type="protein sequence ID" value="JAN16754.1"/>
    <property type="molecule type" value="Transcribed_RNA"/>
</dbReference>
<dbReference type="InterPro" id="IPR003961">
    <property type="entry name" value="FN3_dom"/>
</dbReference>
<dbReference type="SUPFAM" id="SSF49265">
    <property type="entry name" value="Fibronectin type III"/>
    <property type="match status" value="1"/>
</dbReference>
<dbReference type="Pfam" id="PF00092">
    <property type="entry name" value="VWA"/>
    <property type="match status" value="1"/>
</dbReference>
<dbReference type="InterPro" id="IPR051266">
    <property type="entry name" value="CLCR"/>
</dbReference>
<dbReference type="CDD" id="cd00198">
    <property type="entry name" value="vWFA"/>
    <property type="match status" value="1"/>
</dbReference>